<dbReference type="GO" id="GO:0006281">
    <property type="term" value="P:DNA repair"/>
    <property type="evidence" value="ECO:0007669"/>
    <property type="project" value="TreeGrafter"/>
</dbReference>
<dbReference type="Gene3D" id="1.10.150.240">
    <property type="entry name" value="Putative phosphatase, domain 2"/>
    <property type="match status" value="1"/>
</dbReference>
<dbReference type="PANTHER" id="PTHR43434">
    <property type="entry name" value="PHOSPHOGLYCOLATE PHOSPHATASE"/>
    <property type="match status" value="1"/>
</dbReference>
<reference evidence="2" key="1">
    <citation type="submission" date="2016-10" db="EMBL/GenBank/DDBJ databases">
        <authorList>
            <person name="Varghese N."/>
            <person name="Submissions S."/>
        </authorList>
    </citation>
    <scope>NUCLEOTIDE SEQUENCE [LARGE SCALE GENOMIC DNA]</scope>
    <source>
        <strain evidence="2">DSM 2179</strain>
    </source>
</reference>
<keyword evidence="2" id="KW-1185">Reference proteome</keyword>
<dbReference type="SFLD" id="SFLDS00003">
    <property type="entry name" value="Haloacid_Dehalogenase"/>
    <property type="match status" value="1"/>
</dbReference>
<dbReference type="Proteomes" id="UP000199662">
    <property type="component" value="Unassembled WGS sequence"/>
</dbReference>
<protein>
    <submittedName>
        <fullName evidence="1">Phosphoglycolate phosphatase</fullName>
    </submittedName>
</protein>
<dbReference type="NCBIfam" id="TIGR01549">
    <property type="entry name" value="HAD-SF-IA-v1"/>
    <property type="match status" value="1"/>
</dbReference>
<sequence>MQYKAVIFDLDGTLIDSLADLADSANIMLTEYGYPTHEVKDYRLMVGNGSRMLMKRCLPKETSEKIIDEALAKYKKIYESRFLEKTRSYDGILELLKELKADAIPLAICTNKHNKAAHTIVEVLFEKQTFDYLIGEREGIPRKPDPTAVLEIAQDMKIRPEEIVYIGDSMIDMKTALNANMLPVGVLWGFRDQKELEENGAKVLLEHPAELLEKVEFVKN</sequence>
<accession>A0A1H6V5T4</accession>
<dbReference type="AlphaFoldDB" id="A0A1H6V5T4"/>
<dbReference type="GO" id="GO:0005829">
    <property type="term" value="C:cytosol"/>
    <property type="evidence" value="ECO:0007669"/>
    <property type="project" value="TreeGrafter"/>
</dbReference>
<gene>
    <name evidence="1" type="ORF">SAMN05660742_10264</name>
</gene>
<name>A0A1H6V5T4_9FIRM</name>
<evidence type="ECO:0000313" key="2">
    <source>
        <dbReference type="Proteomes" id="UP000199662"/>
    </source>
</evidence>
<dbReference type="FunFam" id="3.40.50.1000:FF:000022">
    <property type="entry name" value="Phosphoglycolate phosphatase"/>
    <property type="match status" value="1"/>
</dbReference>
<proteinExistence type="predicted"/>
<dbReference type="EMBL" id="FNZK01000002">
    <property type="protein sequence ID" value="SEI95652.1"/>
    <property type="molecule type" value="Genomic_DNA"/>
</dbReference>
<dbReference type="SFLD" id="SFLDG01129">
    <property type="entry name" value="C1.5:_HAD__Beta-PGM__Phosphata"/>
    <property type="match status" value="1"/>
</dbReference>
<dbReference type="InterPro" id="IPR006439">
    <property type="entry name" value="HAD-SF_hydro_IA"/>
</dbReference>
<dbReference type="InterPro" id="IPR041492">
    <property type="entry name" value="HAD_2"/>
</dbReference>
<dbReference type="SFLD" id="SFLDG01135">
    <property type="entry name" value="C1.5.6:_HAD__Beta-PGM__Phospha"/>
    <property type="match status" value="1"/>
</dbReference>
<dbReference type="InterPro" id="IPR023198">
    <property type="entry name" value="PGP-like_dom2"/>
</dbReference>
<dbReference type="Gene3D" id="3.40.50.1000">
    <property type="entry name" value="HAD superfamily/HAD-like"/>
    <property type="match status" value="1"/>
</dbReference>
<dbReference type="InterPro" id="IPR023214">
    <property type="entry name" value="HAD_sf"/>
</dbReference>
<dbReference type="Pfam" id="PF13419">
    <property type="entry name" value="HAD_2"/>
    <property type="match status" value="1"/>
</dbReference>
<dbReference type="RefSeq" id="WP_091828821.1">
    <property type="nucleotide sequence ID" value="NZ_FNZK01000002.1"/>
</dbReference>
<evidence type="ECO:0000313" key="1">
    <source>
        <dbReference type="EMBL" id="SEI95652.1"/>
    </source>
</evidence>
<dbReference type="PANTHER" id="PTHR43434:SF1">
    <property type="entry name" value="PHOSPHOGLYCOLATE PHOSPHATASE"/>
    <property type="match status" value="1"/>
</dbReference>
<dbReference type="STRING" id="84035.SAMN05660742_10264"/>
<organism evidence="1 2">
    <name type="scientific">Propionispira arboris</name>
    <dbReference type="NCBI Taxonomy" id="84035"/>
    <lineage>
        <taxon>Bacteria</taxon>
        <taxon>Bacillati</taxon>
        <taxon>Bacillota</taxon>
        <taxon>Negativicutes</taxon>
        <taxon>Selenomonadales</taxon>
        <taxon>Selenomonadaceae</taxon>
        <taxon>Propionispira</taxon>
    </lineage>
</organism>
<dbReference type="GO" id="GO:0008967">
    <property type="term" value="F:phosphoglycolate phosphatase activity"/>
    <property type="evidence" value="ECO:0007669"/>
    <property type="project" value="TreeGrafter"/>
</dbReference>
<dbReference type="SUPFAM" id="SSF56784">
    <property type="entry name" value="HAD-like"/>
    <property type="match status" value="1"/>
</dbReference>
<dbReference type="InterPro" id="IPR036412">
    <property type="entry name" value="HAD-like_sf"/>
</dbReference>
<dbReference type="InterPro" id="IPR050155">
    <property type="entry name" value="HAD-like_hydrolase_sf"/>
</dbReference>